<sequence>MAATDPVETGSRMRLGFYYEIEDSIYNFHCFISLGGLLVAVLDSNISIHSVFFSDSSIQECSGPCRHFSQGKQVSRLHATI</sequence>
<proteinExistence type="predicted"/>
<dbReference type="AlphaFoldDB" id="A0A251UJ49"/>
<protein>
    <submittedName>
        <fullName evidence="1">Uncharacterized protein</fullName>
    </submittedName>
</protein>
<dbReference type="InParanoid" id="A0A251UJ49"/>
<keyword evidence="2" id="KW-1185">Reference proteome</keyword>
<accession>A0A251UJ49</accession>
<name>A0A251UJ49_HELAN</name>
<gene>
    <name evidence="1" type="ORF">HannXRQ_Chr06g0170581</name>
</gene>
<evidence type="ECO:0000313" key="1">
    <source>
        <dbReference type="EMBL" id="OTG22351.1"/>
    </source>
</evidence>
<dbReference type="Proteomes" id="UP000215914">
    <property type="component" value="Chromosome 6"/>
</dbReference>
<organism evidence="1 2">
    <name type="scientific">Helianthus annuus</name>
    <name type="common">Common sunflower</name>
    <dbReference type="NCBI Taxonomy" id="4232"/>
    <lineage>
        <taxon>Eukaryota</taxon>
        <taxon>Viridiplantae</taxon>
        <taxon>Streptophyta</taxon>
        <taxon>Embryophyta</taxon>
        <taxon>Tracheophyta</taxon>
        <taxon>Spermatophyta</taxon>
        <taxon>Magnoliopsida</taxon>
        <taxon>eudicotyledons</taxon>
        <taxon>Gunneridae</taxon>
        <taxon>Pentapetalae</taxon>
        <taxon>asterids</taxon>
        <taxon>campanulids</taxon>
        <taxon>Asterales</taxon>
        <taxon>Asteraceae</taxon>
        <taxon>Asteroideae</taxon>
        <taxon>Heliantheae alliance</taxon>
        <taxon>Heliantheae</taxon>
        <taxon>Helianthus</taxon>
    </lineage>
</organism>
<dbReference type="EMBL" id="CM007895">
    <property type="protein sequence ID" value="OTG22351.1"/>
    <property type="molecule type" value="Genomic_DNA"/>
</dbReference>
<reference evidence="2" key="1">
    <citation type="journal article" date="2017" name="Nature">
        <title>The sunflower genome provides insights into oil metabolism, flowering and Asterid evolution.</title>
        <authorList>
            <person name="Badouin H."/>
            <person name="Gouzy J."/>
            <person name="Grassa C.J."/>
            <person name="Murat F."/>
            <person name="Staton S.E."/>
            <person name="Cottret L."/>
            <person name="Lelandais-Briere C."/>
            <person name="Owens G.L."/>
            <person name="Carrere S."/>
            <person name="Mayjonade B."/>
            <person name="Legrand L."/>
            <person name="Gill N."/>
            <person name="Kane N.C."/>
            <person name="Bowers J.E."/>
            <person name="Hubner S."/>
            <person name="Bellec A."/>
            <person name="Berard A."/>
            <person name="Berges H."/>
            <person name="Blanchet N."/>
            <person name="Boniface M.C."/>
            <person name="Brunel D."/>
            <person name="Catrice O."/>
            <person name="Chaidir N."/>
            <person name="Claudel C."/>
            <person name="Donnadieu C."/>
            <person name="Faraut T."/>
            <person name="Fievet G."/>
            <person name="Helmstetter N."/>
            <person name="King M."/>
            <person name="Knapp S.J."/>
            <person name="Lai Z."/>
            <person name="Le Paslier M.C."/>
            <person name="Lippi Y."/>
            <person name="Lorenzon L."/>
            <person name="Mandel J.R."/>
            <person name="Marage G."/>
            <person name="Marchand G."/>
            <person name="Marquand E."/>
            <person name="Bret-Mestries E."/>
            <person name="Morien E."/>
            <person name="Nambeesan S."/>
            <person name="Nguyen T."/>
            <person name="Pegot-Espagnet P."/>
            <person name="Pouilly N."/>
            <person name="Raftis F."/>
            <person name="Sallet E."/>
            <person name="Schiex T."/>
            <person name="Thomas J."/>
            <person name="Vandecasteele C."/>
            <person name="Vares D."/>
            <person name="Vear F."/>
            <person name="Vautrin S."/>
            <person name="Crespi M."/>
            <person name="Mangin B."/>
            <person name="Burke J.M."/>
            <person name="Salse J."/>
            <person name="Munos S."/>
            <person name="Vincourt P."/>
            <person name="Rieseberg L.H."/>
            <person name="Langlade N.B."/>
        </authorList>
    </citation>
    <scope>NUCLEOTIDE SEQUENCE [LARGE SCALE GENOMIC DNA]</scope>
    <source>
        <strain evidence="2">cv. SF193</strain>
    </source>
</reference>
<evidence type="ECO:0000313" key="2">
    <source>
        <dbReference type="Proteomes" id="UP000215914"/>
    </source>
</evidence>